<protein>
    <submittedName>
        <fullName evidence="3">PorT family protein</fullName>
    </submittedName>
</protein>
<evidence type="ECO:0000259" key="2">
    <source>
        <dbReference type="Pfam" id="PF13568"/>
    </source>
</evidence>
<evidence type="ECO:0000313" key="3">
    <source>
        <dbReference type="EMBL" id="HER44283.1"/>
    </source>
</evidence>
<sequence length="271" mass="30313">MRSSSRRSSIHGHWKQSKRTTAYLVILLAASLLSFAEAEAAGPGSTADGNESGFADVSFGFKSGISFSQHAGTEERDPEYGVSSSWRTGYIFSLFAYWPVTERFGLQQELIFVQKGSYQDITVDILDIPTVLDVTYEMDYIEIPVLLKFVIYEKSGSAVYSLAGTALSLKVRDRYILNGEIDDGEQIVPLRADDDMSEVDMFDYSFLYGTGLSFSLFGKELLLEHRFTIGWNTLAMPTYTYIPLGDERLLIDNAPVPLKNQNHLVMLGINF</sequence>
<dbReference type="AlphaFoldDB" id="A0A7V2F482"/>
<feature type="chain" id="PRO_5030927840" evidence="1">
    <location>
        <begin position="41"/>
        <end position="271"/>
    </location>
</feature>
<evidence type="ECO:0000256" key="1">
    <source>
        <dbReference type="SAM" id="SignalP"/>
    </source>
</evidence>
<proteinExistence type="predicted"/>
<organism evidence="3">
    <name type="scientific">Eiseniibacteriota bacterium</name>
    <dbReference type="NCBI Taxonomy" id="2212470"/>
    <lineage>
        <taxon>Bacteria</taxon>
        <taxon>Candidatus Eiseniibacteriota</taxon>
    </lineage>
</organism>
<dbReference type="InterPro" id="IPR025665">
    <property type="entry name" value="Beta-barrel_OMP_2"/>
</dbReference>
<dbReference type="Proteomes" id="UP000886069">
    <property type="component" value="Unassembled WGS sequence"/>
</dbReference>
<reference evidence="3" key="1">
    <citation type="journal article" date="2020" name="mSystems">
        <title>Genome- and Community-Level Interaction Insights into Carbon Utilization and Element Cycling Functions of Hydrothermarchaeota in Hydrothermal Sediment.</title>
        <authorList>
            <person name="Zhou Z."/>
            <person name="Liu Y."/>
            <person name="Xu W."/>
            <person name="Pan J."/>
            <person name="Luo Z.H."/>
            <person name="Li M."/>
        </authorList>
    </citation>
    <scope>NUCLEOTIDE SEQUENCE [LARGE SCALE GENOMIC DNA]</scope>
    <source>
        <strain evidence="3">SpSt-1233</strain>
    </source>
</reference>
<feature type="signal peptide" evidence="1">
    <location>
        <begin position="1"/>
        <end position="40"/>
    </location>
</feature>
<accession>A0A7V2F482</accession>
<name>A0A7V2F482_UNCEI</name>
<gene>
    <name evidence="3" type="ORF">ENO08_07480</name>
</gene>
<keyword evidence="1" id="KW-0732">Signal</keyword>
<feature type="domain" description="Outer membrane protein beta-barrel" evidence="2">
    <location>
        <begin position="56"/>
        <end position="231"/>
    </location>
</feature>
<dbReference type="Pfam" id="PF13568">
    <property type="entry name" value="OMP_b-brl_2"/>
    <property type="match status" value="1"/>
</dbReference>
<comment type="caution">
    <text evidence="3">The sequence shown here is derived from an EMBL/GenBank/DDBJ whole genome shotgun (WGS) entry which is preliminary data.</text>
</comment>
<dbReference type="EMBL" id="DSEC01000539">
    <property type="protein sequence ID" value="HER44283.1"/>
    <property type="molecule type" value="Genomic_DNA"/>
</dbReference>